<keyword evidence="8" id="KW-0175">Coiled coil</keyword>
<dbReference type="Pfam" id="PF02321">
    <property type="entry name" value="OEP"/>
    <property type="match status" value="2"/>
</dbReference>
<evidence type="ECO:0000256" key="3">
    <source>
        <dbReference type="ARBA" id="ARBA00022448"/>
    </source>
</evidence>
<dbReference type="EMBL" id="CP072011">
    <property type="protein sequence ID" value="QTH14314.1"/>
    <property type="molecule type" value="Genomic_DNA"/>
</dbReference>
<evidence type="ECO:0000313" key="11">
    <source>
        <dbReference type="EMBL" id="QTH14314.1"/>
    </source>
</evidence>
<keyword evidence="6" id="KW-0472">Membrane</keyword>
<dbReference type="InterPro" id="IPR051906">
    <property type="entry name" value="TolC-like"/>
</dbReference>
<keyword evidence="10" id="KW-0732">Signal</keyword>
<dbReference type="InterPro" id="IPR010130">
    <property type="entry name" value="T1SS_OMP_TolC"/>
</dbReference>
<evidence type="ECO:0000313" key="12">
    <source>
        <dbReference type="Proteomes" id="UP000663914"/>
    </source>
</evidence>
<dbReference type="NCBIfam" id="TIGR01844">
    <property type="entry name" value="type_I_sec_TolC"/>
    <property type="match status" value="1"/>
</dbReference>
<feature type="region of interest" description="Disordered" evidence="9">
    <location>
        <begin position="459"/>
        <end position="480"/>
    </location>
</feature>
<feature type="compositionally biased region" description="Polar residues" evidence="9">
    <location>
        <begin position="465"/>
        <end position="480"/>
    </location>
</feature>
<feature type="signal peptide" evidence="10">
    <location>
        <begin position="1"/>
        <end position="20"/>
    </location>
</feature>
<evidence type="ECO:0000256" key="10">
    <source>
        <dbReference type="SAM" id="SignalP"/>
    </source>
</evidence>
<reference evidence="11" key="1">
    <citation type="book" date="2019" name="MICROBIAL BIOTECHNOLOGY" publisher="Unknown Publisher">
        <title>Optimization of recombineering for directed mutagenesis of bacteria Pseudomonas corrugata 3'.</title>
        <authorList>
            <person name="Buinitskaja S.V."/>
            <person name="Pilipenok N."/>
            <person name="Valentovich L.N."/>
        </authorList>
    </citation>
    <scope>NUCLEOTIDE SEQUENCE</scope>
    <source>
        <strain evidence="11">3prime</strain>
    </source>
</reference>
<protein>
    <submittedName>
        <fullName evidence="11">TolC family outer membrane protein</fullName>
    </submittedName>
</protein>
<dbReference type="PANTHER" id="PTHR30026">
    <property type="entry name" value="OUTER MEMBRANE PROTEIN TOLC"/>
    <property type="match status" value="1"/>
</dbReference>
<evidence type="ECO:0000256" key="2">
    <source>
        <dbReference type="ARBA" id="ARBA00007613"/>
    </source>
</evidence>
<evidence type="ECO:0000256" key="7">
    <source>
        <dbReference type="ARBA" id="ARBA00023237"/>
    </source>
</evidence>
<evidence type="ECO:0000256" key="9">
    <source>
        <dbReference type="SAM" id="MobiDB-lite"/>
    </source>
</evidence>
<dbReference type="GO" id="GO:0009279">
    <property type="term" value="C:cell outer membrane"/>
    <property type="evidence" value="ECO:0007669"/>
    <property type="project" value="UniProtKB-SubCell"/>
</dbReference>
<accession>A0A8B6UQY7</accession>
<dbReference type="GO" id="GO:0015562">
    <property type="term" value="F:efflux transmembrane transporter activity"/>
    <property type="evidence" value="ECO:0007669"/>
    <property type="project" value="InterPro"/>
</dbReference>
<keyword evidence="3" id="KW-0813">Transport</keyword>
<proteinExistence type="inferred from homology"/>
<name>A0A8B6UQY7_9PSED</name>
<keyword evidence="4" id="KW-1134">Transmembrane beta strand</keyword>
<dbReference type="PANTHER" id="PTHR30026:SF20">
    <property type="entry name" value="OUTER MEMBRANE PROTEIN TOLC"/>
    <property type="match status" value="1"/>
</dbReference>
<evidence type="ECO:0000256" key="8">
    <source>
        <dbReference type="SAM" id="Coils"/>
    </source>
</evidence>
<dbReference type="AlphaFoldDB" id="A0A8B6UQY7"/>
<sequence>MYRTQGVLLFTWLFSSLALAAPTTDRADLMSVYRQAVMHNSDLAAARAEFAARQESVPQAWANLLPIITAGTSVEATRLTRDEPELTRARSGTTVQANLKQPVFNAAFWFELNAAKAATAQAALELSAKEQDLILKTAEAYFEALRATDEHAASVAEEAALLQQRDQAQARLQGGLTSITDVLDAQSAYDNALANRKLAQRQVDDAFEQLIRLTNNVYVSIEGMQHRMPVVAPVPEDTQAWVDAAVGQNLMLLASNYAVQAAEENLSKRRAGHAPTVDAVASYRRGDNDSFGYSNPSDFGLDGYRKNVSQSSVALELTIPLYSGGRVNSQSREAYAQLTQSEEQRESQRREVVLNARNFFRAVNSDIEQIKARKQTILSSQGSLKANKVGADVGTRNTADVLNAQRQLFKAVRDFNNARYDYILNNLRLKQATGTLSANDLQALAEYLKVDYEPQRDFLPPELKQASSPRLSAGFQSRSG</sequence>
<comment type="similarity">
    <text evidence="2">Belongs to the outer membrane factor (OMF) (TC 1.B.17) family.</text>
</comment>
<dbReference type="Gene3D" id="1.20.1600.10">
    <property type="entry name" value="Outer membrane efflux proteins (OEP)"/>
    <property type="match status" value="1"/>
</dbReference>
<gene>
    <name evidence="11" type="ORF">C4C32_28000</name>
</gene>
<evidence type="ECO:0000256" key="5">
    <source>
        <dbReference type="ARBA" id="ARBA00022692"/>
    </source>
</evidence>
<dbReference type="SUPFAM" id="SSF56954">
    <property type="entry name" value="Outer membrane efflux proteins (OEP)"/>
    <property type="match status" value="1"/>
</dbReference>
<dbReference type="Proteomes" id="UP000663914">
    <property type="component" value="Chromosome"/>
</dbReference>
<reference evidence="11" key="2">
    <citation type="submission" date="2021-03" db="EMBL/GenBank/DDBJ databases">
        <authorList>
            <person name="Valentovich L.N."/>
            <person name="Akhremchuk A.E."/>
            <person name="Miamin V.E."/>
        </authorList>
    </citation>
    <scope>NUCLEOTIDE SEQUENCE</scope>
    <source>
        <strain evidence="11">3prime</strain>
    </source>
</reference>
<keyword evidence="7" id="KW-0998">Cell outer membrane</keyword>
<evidence type="ECO:0000256" key="4">
    <source>
        <dbReference type="ARBA" id="ARBA00022452"/>
    </source>
</evidence>
<comment type="subcellular location">
    <subcellularLocation>
        <location evidence="1">Cell outer membrane</location>
    </subcellularLocation>
</comment>
<evidence type="ECO:0000256" key="6">
    <source>
        <dbReference type="ARBA" id="ARBA00023136"/>
    </source>
</evidence>
<evidence type="ECO:0000256" key="1">
    <source>
        <dbReference type="ARBA" id="ARBA00004442"/>
    </source>
</evidence>
<dbReference type="GO" id="GO:1990281">
    <property type="term" value="C:efflux pump complex"/>
    <property type="evidence" value="ECO:0007669"/>
    <property type="project" value="TreeGrafter"/>
</dbReference>
<dbReference type="GO" id="GO:0015288">
    <property type="term" value="F:porin activity"/>
    <property type="evidence" value="ECO:0007669"/>
    <property type="project" value="TreeGrafter"/>
</dbReference>
<dbReference type="RefSeq" id="WP_055136572.1">
    <property type="nucleotide sequence ID" value="NZ_CP072011.1"/>
</dbReference>
<organism evidence="11 12">
    <name type="scientific">Pseudomonas corrugata</name>
    <dbReference type="NCBI Taxonomy" id="47879"/>
    <lineage>
        <taxon>Bacteria</taxon>
        <taxon>Pseudomonadati</taxon>
        <taxon>Pseudomonadota</taxon>
        <taxon>Gammaproteobacteria</taxon>
        <taxon>Pseudomonadales</taxon>
        <taxon>Pseudomonadaceae</taxon>
        <taxon>Pseudomonas</taxon>
    </lineage>
</organism>
<keyword evidence="5" id="KW-0812">Transmembrane</keyword>
<feature type="coiled-coil region" evidence="8">
    <location>
        <begin position="189"/>
        <end position="216"/>
    </location>
</feature>
<dbReference type="InterPro" id="IPR003423">
    <property type="entry name" value="OMP_efflux"/>
</dbReference>
<feature type="chain" id="PRO_5032501064" evidence="10">
    <location>
        <begin position="21"/>
        <end position="480"/>
    </location>
</feature>